<dbReference type="RefSeq" id="WP_145141411.1">
    <property type="nucleotide sequence ID" value="NZ_VLKY01000006.1"/>
</dbReference>
<dbReference type="Gene3D" id="3.30.160.150">
    <property type="entry name" value="Lipoprotein like domain"/>
    <property type="match status" value="1"/>
</dbReference>
<evidence type="ECO:0000313" key="9">
    <source>
        <dbReference type="Proteomes" id="UP000316905"/>
    </source>
</evidence>
<evidence type="ECO:0000256" key="2">
    <source>
        <dbReference type="ARBA" id="ARBA00023136"/>
    </source>
</evidence>
<accession>A0A562QBW1</accession>
<dbReference type="HAMAP" id="MF_01186">
    <property type="entry name" value="LPS_assembly_LptE"/>
    <property type="match status" value="1"/>
</dbReference>
<dbReference type="EMBL" id="VLKY01000006">
    <property type="protein sequence ID" value="TWI54247.1"/>
    <property type="molecule type" value="Genomic_DNA"/>
</dbReference>
<dbReference type="PANTHER" id="PTHR38098">
    <property type="entry name" value="LPS-ASSEMBLY LIPOPROTEIN LPTE"/>
    <property type="match status" value="1"/>
</dbReference>
<reference evidence="8 9" key="1">
    <citation type="journal article" date="2015" name="Stand. Genomic Sci.">
        <title>Genomic Encyclopedia of Bacterial and Archaeal Type Strains, Phase III: the genomes of soil and plant-associated and newly described type strains.</title>
        <authorList>
            <person name="Whitman W.B."/>
            <person name="Woyke T."/>
            <person name="Klenk H.P."/>
            <person name="Zhou Y."/>
            <person name="Lilburn T.G."/>
            <person name="Beck B.J."/>
            <person name="De Vos P."/>
            <person name="Vandamme P."/>
            <person name="Eisen J.A."/>
            <person name="Garrity G."/>
            <person name="Hugenholtz P."/>
            <person name="Kyrpides N.C."/>
        </authorList>
    </citation>
    <scope>NUCLEOTIDE SEQUENCE [LARGE SCALE GENOMIC DNA]</scope>
    <source>
        <strain evidence="8 9">CGMCC 1.6858</strain>
    </source>
</reference>
<organism evidence="8 9">
    <name type="scientific">Pseudomonas duriflava</name>
    <dbReference type="NCBI Taxonomy" id="459528"/>
    <lineage>
        <taxon>Bacteria</taxon>
        <taxon>Pseudomonadati</taxon>
        <taxon>Pseudomonadota</taxon>
        <taxon>Gammaproteobacteria</taxon>
        <taxon>Pseudomonadales</taxon>
        <taxon>Pseudomonadaceae</taxon>
        <taxon>Pseudomonas</taxon>
    </lineage>
</organism>
<dbReference type="GO" id="GO:0043165">
    <property type="term" value="P:Gram-negative-bacterium-type cell outer membrane assembly"/>
    <property type="evidence" value="ECO:0007669"/>
    <property type="project" value="UniProtKB-UniRule"/>
</dbReference>
<feature type="compositionally biased region" description="Basic and acidic residues" evidence="7">
    <location>
        <begin position="172"/>
        <end position="187"/>
    </location>
</feature>
<comment type="subunit">
    <text evidence="6">Component of the lipopolysaccharide transport and assembly complex. Interacts with LptD.</text>
</comment>
<keyword evidence="4 6" id="KW-0998">Cell outer membrane</keyword>
<dbReference type="GO" id="GO:0015920">
    <property type="term" value="P:lipopolysaccharide transport"/>
    <property type="evidence" value="ECO:0007669"/>
    <property type="project" value="TreeGrafter"/>
</dbReference>
<dbReference type="Pfam" id="PF04390">
    <property type="entry name" value="LptE"/>
    <property type="match status" value="1"/>
</dbReference>
<dbReference type="AlphaFoldDB" id="A0A562QBW1"/>
<dbReference type="PANTHER" id="PTHR38098:SF1">
    <property type="entry name" value="LPS-ASSEMBLY LIPOPROTEIN LPTE"/>
    <property type="match status" value="1"/>
</dbReference>
<keyword evidence="9" id="KW-1185">Reference proteome</keyword>
<keyword evidence="1 6" id="KW-0732">Signal</keyword>
<comment type="function">
    <text evidence="6">Together with LptD, is involved in the assembly of lipopolysaccharide (LPS) at the surface of the outer membrane. Required for the proper assembly of LptD. Binds LPS and may serve as the LPS recognition site at the outer membrane.</text>
</comment>
<proteinExistence type="inferred from homology"/>
<gene>
    <name evidence="6" type="primary">lptE</name>
    <name evidence="8" type="ORF">IQ22_02110</name>
</gene>
<dbReference type="InterPro" id="IPR007485">
    <property type="entry name" value="LPS_assembly_LptE"/>
</dbReference>
<protein>
    <recommendedName>
        <fullName evidence="6">LPS-assembly lipoprotein LptE</fullName>
    </recommendedName>
</protein>
<dbReference type="GO" id="GO:1990351">
    <property type="term" value="C:transporter complex"/>
    <property type="evidence" value="ECO:0007669"/>
    <property type="project" value="TreeGrafter"/>
</dbReference>
<evidence type="ECO:0000313" key="8">
    <source>
        <dbReference type="EMBL" id="TWI54247.1"/>
    </source>
</evidence>
<dbReference type="Proteomes" id="UP000316905">
    <property type="component" value="Unassembled WGS sequence"/>
</dbReference>
<keyword evidence="5 6" id="KW-0449">Lipoprotein</keyword>
<evidence type="ECO:0000256" key="1">
    <source>
        <dbReference type="ARBA" id="ARBA00022729"/>
    </source>
</evidence>
<evidence type="ECO:0000256" key="5">
    <source>
        <dbReference type="ARBA" id="ARBA00023288"/>
    </source>
</evidence>
<dbReference type="OrthoDB" id="5612114at2"/>
<dbReference type="GO" id="GO:0001530">
    <property type="term" value="F:lipopolysaccharide binding"/>
    <property type="evidence" value="ECO:0007669"/>
    <property type="project" value="TreeGrafter"/>
</dbReference>
<comment type="caution">
    <text evidence="8">The sequence shown here is derived from an EMBL/GenBank/DDBJ whole genome shotgun (WGS) entry which is preliminary data.</text>
</comment>
<keyword evidence="3 6" id="KW-0564">Palmitate</keyword>
<evidence type="ECO:0000256" key="4">
    <source>
        <dbReference type="ARBA" id="ARBA00023237"/>
    </source>
</evidence>
<evidence type="ECO:0000256" key="6">
    <source>
        <dbReference type="HAMAP-Rule" id="MF_01186"/>
    </source>
</evidence>
<evidence type="ECO:0000256" key="7">
    <source>
        <dbReference type="SAM" id="MobiDB-lite"/>
    </source>
</evidence>
<dbReference type="PROSITE" id="PS51257">
    <property type="entry name" value="PROKAR_LIPOPROTEIN"/>
    <property type="match status" value="1"/>
</dbReference>
<evidence type="ECO:0000256" key="3">
    <source>
        <dbReference type="ARBA" id="ARBA00023139"/>
    </source>
</evidence>
<keyword evidence="2 6" id="KW-0472">Membrane</keyword>
<comment type="similarity">
    <text evidence="6">Belongs to the LptE lipoprotein family.</text>
</comment>
<feature type="region of interest" description="Disordered" evidence="7">
    <location>
        <begin position="170"/>
        <end position="202"/>
    </location>
</feature>
<name>A0A562QBW1_9PSED</name>
<comment type="subcellular location">
    <subcellularLocation>
        <location evidence="6">Cell outer membrane</location>
        <topology evidence="6">Lipid-anchor</topology>
    </subcellularLocation>
</comment>
<dbReference type="GO" id="GO:0009279">
    <property type="term" value="C:cell outer membrane"/>
    <property type="evidence" value="ECO:0007669"/>
    <property type="project" value="UniProtKB-SubCell"/>
</dbReference>
<sequence length="202" mass="22629">MMKRSLSCLAIVGIAVLLSACGFHLRGTGETQLSLRELNLSARDSYGDTVRQVRTMLENNHVRINAGAPYTLYLAGEQQTQRTASYTSGARSAEIELSTRLPYEIRGRNDAVLLREELDTQRSYVTDENNIIGSEQQSQQLRTEMRAELVRQLASRLQVITPQRLETLQNEADARAQAEQEAARAARESMPPQQSPIEIPSR</sequence>